<dbReference type="CDD" id="cd20070">
    <property type="entry name" value="5TM_YidC_Alb3"/>
    <property type="match status" value="1"/>
</dbReference>
<feature type="transmembrane region" description="Helical" evidence="10">
    <location>
        <begin position="20"/>
        <end position="40"/>
    </location>
</feature>
<gene>
    <name evidence="12" type="ORF">A2113_01705</name>
</gene>
<comment type="subcellular location">
    <subcellularLocation>
        <location evidence="1">Cell membrane</location>
        <topology evidence="1">Multi-pass membrane protein</topology>
    </subcellularLocation>
    <subcellularLocation>
        <location evidence="9">Membrane</location>
        <topology evidence="9">Multi-pass membrane protein</topology>
    </subcellularLocation>
</comment>
<dbReference type="STRING" id="1802591.A2113_01705"/>
<dbReference type="GO" id="GO:0051205">
    <property type="term" value="P:protein insertion into membrane"/>
    <property type="evidence" value="ECO:0007669"/>
    <property type="project" value="TreeGrafter"/>
</dbReference>
<evidence type="ECO:0000256" key="6">
    <source>
        <dbReference type="ARBA" id="ARBA00022989"/>
    </source>
</evidence>
<reference evidence="12 13" key="1">
    <citation type="journal article" date="2016" name="Nat. Commun.">
        <title>Thousands of microbial genomes shed light on interconnected biogeochemical processes in an aquifer system.</title>
        <authorList>
            <person name="Anantharaman K."/>
            <person name="Brown C.T."/>
            <person name="Hug L.A."/>
            <person name="Sharon I."/>
            <person name="Castelle C.J."/>
            <person name="Probst A.J."/>
            <person name="Thomas B.C."/>
            <person name="Singh A."/>
            <person name="Wilkins M.J."/>
            <person name="Karaoz U."/>
            <person name="Brodie E.L."/>
            <person name="Williams K.H."/>
            <person name="Hubbard S.S."/>
            <person name="Banfield J.F."/>
        </authorList>
    </citation>
    <scope>NUCLEOTIDE SEQUENCE [LARGE SCALE GENOMIC DNA]</scope>
</reference>
<keyword evidence="2" id="KW-0813">Transport</keyword>
<feature type="transmembrane region" description="Helical" evidence="10">
    <location>
        <begin position="86"/>
        <end position="106"/>
    </location>
</feature>
<evidence type="ECO:0000313" key="13">
    <source>
        <dbReference type="Proteomes" id="UP000176299"/>
    </source>
</evidence>
<dbReference type="InterPro" id="IPR001708">
    <property type="entry name" value="YidC/ALB3/OXA1/COX18"/>
</dbReference>
<keyword evidence="6 10" id="KW-1133">Transmembrane helix</keyword>
<accession>A0A1G1W4A4</accession>
<dbReference type="GO" id="GO:0032977">
    <property type="term" value="F:membrane insertase activity"/>
    <property type="evidence" value="ECO:0007669"/>
    <property type="project" value="InterPro"/>
</dbReference>
<evidence type="ECO:0000256" key="7">
    <source>
        <dbReference type="ARBA" id="ARBA00023136"/>
    </source>
</evidence>
<dbReference type="InterPro" id="IPR028055">
    <property type="entry name" value="YidC/Oxa/ALB_C"/>
</dbReference>
<evidence type="ECO:0000256" key="2">
    <source>
        <dbReference type="ARBA" id="ARBA00022448"/>
    </source>
</evidence>
<dbReference type="Proteomes" id="UP000176299">
    <property type="component" value="Unassembled WGS sequence"/>
</dbReference>
<dbReference type="AlphaFoldDB" id="A0A1G1W4A4"/>
<sequence>MIDFFVQLLLLLNKALFNNLGLTIIFIGVISRAVFHPFLASSLRYTKAMRDLKPRLDEAKTKHGGDMRRLAAEQSRLFREAGINPASGAFSCFGFIIQAGVFILLFQSLNKIIASGVETHFLFWELDKPDTWQIKGLEIALPGVLVILTAILTFVQSKMLLPPSTSKPAPGKRGEDKGGFSEALVASQSQMAYLTPLLILVIGVRFASGLSLYWLVSTFFGIIQQYAISGAGGLNLWLLKSPTKK</sequence>
<evidence type="ECO:0000256" key="8">
    <source>
        <dbReference type="ARBA" id="ARBA00023186"/>
    </source>
</evidence>
<dbReference type="PANTHER" id="PTHR12428">
    <property type="entry name" value="OXA1"/>
    <property type="match status" value="1"/>
</dbReference>
<organism evidence="12 13">
    <name type="scientific">Candidatus Woykebacteria bacterium GWA1_44_8</name>
    <dbReference type="NCBI Taxonomy" id="1802591"/>
    <lineage>
        <taxon>Bacteria</taxon>
        <taxon>Candidatus Woykeibacteriota</taxon>
    </lineage>
</organism>
<feature type="transmembrane region" description="Helical" evidence="10">
    <location>
        <begin position="222"/>
        <end position="239"/>
    </location>
</feature>
<dbReference type="GO" id="GO:0005886">
    <property type="term" value="C:plasma membrane"/>
    <property type="evidence" value="ECO:0007669"/>
    <property type="project" value="UniProtKB-SubCell"/>
</dbReference>
<evidence type="ECO:0000259" key="11">
    <source>
        <dbReference type="Pfam" id="PF02096"/>
    </source>
</evidence>
<proteinExistence type="inferred from homology"/>
<keyword evidence="5" id="KW-0653">Protein transport</keyword>
<dbReference type="NCBIfam" id="TIGR03592">
    <property type="entry name" value="yidC_oxa1_cterm"/>
    <property type="match status" value="1"/>
</dbReference>
<evidence type="ECO:0000256" key="1">
    <source>
        <dbReference type="ARBA" id="ARBA00004651"/>
    </source>
</evidence>
<dbReference type="Pfam" id="PF02096">
    <property type="entry name" value="60KD_IMP"/>
    <property type="match status" value="1"/>
</dbReference>
<feature type="transmembrane region" description="Helical" evidence="10">
    <location>
        <begin position="139"/>
        <end position="157"/>
    </location>
</feature>
<evidence type="ECO:0000256" key="5">
    <source>
        <dbReference type="ARBA" id="ARBA00022927"/>
    </source>
</evidence>
<comment type="similarity">
    <text evidence="9">Belongs to the OXA1/ALB3/YidC family.</text>
</comment>
<evidence type="ECO:0000256" key="3">
    <source>
        <dbReference type="ARBA" id="ARBA00022475"/>
    </source>
</evidence>
<evidence type="ECO:0000256" key="9">
    <source>
        <dbReference type="RuleBase" id="RU003945"/>
    </source>
</evidence>
<evidence type="ECO:0000313" key="12">
    <source>
        <dbReference type="EMBL" id="OGY22471.1"/>
    </source>
</evidence>
<comment type="caution">
    <text evidence="12">The sequence shown here is derived from an EMBL/GenBank/DDBJ whole genome shotgun (WGS) entry which is preliminary data.</text>
</comment>
<keyword evidence="7 10" id="KW-0472">Membrane</keyword>
<keyword evidence="3" id="KW-1003">Cell membrane</keyword>
<feature type="transmembrane region" description="Helical" evidence="10">
    <location>
        <begin position="197"/>
        <end position="216"/>
    </location>
</feature>
<feature type="domain" description="Membrane insertase YidC/Oxa/ALB C-terminal" evidence="11">
    <location>
        <begin position="21"/>
        <end position="228"/>
    </location>
</feature>
<dbReference type="PANTHER" id="PTHR12428:SF65">
    <property type="entry name" value="CYTOCHROME C OXIDASE ASSEMBLY PROTEIN COX18, MITOCHONDRIAL"/>
    <property type="match status" value="1"/>
</dbReference>
<name>A0A1G1W4A4_9BACT</name>
<keyword evidence="4 9" id="KW-0812">Transmembrane</keyword>
<dbReference type="GO" id="GO:0015031">
    <property type="term" value="P:protein transport"/>
    <property type="evidence" value="ECO:0007669"/>
    <property type="project" value="UniProtKB-KW"/>
</dbReference>
<evidence type="ECO:0000256" key="4">
    <source>
        <dbReference type="ARBA" id="ARBA00022692"/>
    </source>
</evidence>
<evidence type="ECO:0000256" key="10">
    <source>
        <dbReference type="SAM" id="Phobius"/>
    </source>
</evidence>
<keyword evidence="8" id="KW-0143">Chaperone</keyword>
<dbReference type="EMBL" id="MHCN01000006">
    <property type="protein sequence ID" value="OGY22471.1"/>
    <property type="molecule type" value="Genomic_DNA"/>
</dbReference>
<protein>
    <recommendedName>
        <fullName evidence="11">Membrane insertase YidC/Oxa/ALB C-terminal domain-containing protein</fullName>
    </recommendedName>
</protein>
<dbReference type="InterPro" id="IPR047196">
    <property type="entry name" value="YidC_ALB_C"/>
</dbReference>